<dbReference type="AlphaFoldDB" id="A0AAN7YQJ6"/>
<dbReference type="InterPro" id="IPR036859">
    <property type="entry name" value="CAP-Gly_dom_sf"/>
</dbReference>
<keyword evidence="3" id="KW-0963">Cytoplasm</keyword>
<proteinExistence type="inferred from homology"/>
<keyword evidence="4" id="KW-0433">Leucine-rich repeat</keyword>
<dbReference type="SMART" id="SM01052">
    <property type="entry name" value="CAP_GLY"/>
    <property type="match status" value="1"/>
</dbReference>
<dbReference type="FunFam" id="2.30.30.190:FF:000016">
    <property type="entry name" value="Tubulin-folding cofactor E"/>
    <property type="match status" value="1"/>
</dbReference>
<dbReference type="InterPro" id="IPR025875">
    <property type="entry name" value="Leu-rich_rpt_4"/>
</dbReference>
<dbReference type="SMART" id="SM00365">
    <property type="entry name" value="LRR_SD22"/>
    <property type="match status" value="4"/>
</dbReference>
<evidence type="ECO:0000256" key="5">
    <source>
        <dbReference type="ARBA" id="ARBA00022737"/>
    </source>
</evidence>
<evidence type="ECO:0000259" key="8">
    <source>
        <dbReference type="PROSITE" id="PS50245"/>
    </source>
</evidence>
<comment type="subcellular location">
    <subcellularLocation>
        <location evidence="1">Cytoplasm</location>
    </subcellularLocation>
</comment>
<evidence type="ECO:0000313" key="10">
    <source>
        <dbReference type="Proteomes" id="UP001344447"/>
    </source>
</evidence>
<dbReference type="SUPFAM" id="SSF52047">
    <property type="entry name" value="RNI-like"/>
    <property type="match status" value="1"/>
</dbReference>
<dbReference type="GO" id="GO:0005737">
    <property type="term" value="C:cytoplasm"/>
    <property type="evidence" value="ECO:0007669"/>
    <property type="project" value="UniProtKB-SubCell"/>
</dbReference>
<dbReference type="PANTHER" id="PTHR22710:SF2">
    <property type="entry name" value="X-RAY RADIATION RESISTANCE-ASSOCIATED PROTEIN 1"/>
    <property type="match status" value="1"/>
</dbReference>
<sequence>MSNKENEKIIVEYFIGERVISDDGSVGTIRYEGKVDGFEGNWYGIEWDDPKRGKHQGTVKGKQYFKCINNGSGSFMKFEKLIKGETFMKLISDKFHQKIGNYDDLYVNSTKEDVKIQIQMIGMDQTRENQKNFIAQTLLSGSHLPISEIDKYPLIYDNFKNLIELNLSNCLLNNWNQIAKLLKQLPNLHRLHLCNNRLSFNMEEFKKEISSINEYGNNIQDNNNVKELILVNSNLSNWSIISSLCKYLFKNVESICLSSNSIENTNLFIENHNNNNEDEKQQLYSFPNLKTLDLANNNIKSFNDIISSLGNLPQLTELNLNNNQITDIEFNDYNGHGKTNQFKNLKRIYLSNNKINHWKYIEKLDELQSLDELSIRNNPIIDSLLGSNINTNINNNNNNTQNENENDVELEFNKNKQDNNKNKTIYLNRLNIIPRISNLKKLNLSYISLIERKDAELYFLYENYNPIDKSKNNKKLNHLVSIHGEPVYTKISLQLEKELKENEENKNNK</sequence>
<name>A0AAN7YQJ6_9MYCE</name>
<protein>
    <recommendedName>
        <fullName evidence="8">CAP-Gly domain-containing protein</fullName>
    </recommendedName>
</protein>
<dbReference type="Gene3D" id="3.80.10.10">
    <property type="entry name" value="Ribonuclease Inhibitor"/>
    <property type="match status" value="3"/>
</dbReference>
<dbReference type="Proteomes" id="UP001344447">
    <property type="component" value="Unassembled WGS sequence"/>
</dbReference>
<dbReference type="InterPro" id="IPR001611">
    <property type="entry name" value="Leu-rich_rpt"/>
</dbReference>
<dbReference type="PROSITE" id="PS00845">
    <property type="entry name" value="CAP_GLY_1"/>
    <property type="match status" value="1"/>
</dbReference>
<dbReference type="PROSITE" id="PS51450">
    <property type="entry name" value="LRR"/>
    <property type="match status" value="3"/>
</dbReference>
<dbReference type="SUPFAM" id="SSF74924">
    <property type="entry name" value="Cap-Gly domain"/>
    <property type="match status" value="1"/>
</dbReference>
<dbReference type="GO" id="GO:0005634">
    <property type="term" value="C:nucleus"/>
    <property type="evidence" value="ECO:0007669"/>
    <property type="project" value="TreeGrafter"/>
</dbReference>
<dbReference type="Pfam" id="PF01302">
    <property type="entry name" value="CAP_GLY"/>
    <property type="match status" value="1"/>
</dbReference>
<feature type="domain" description="CAP-Gly" evidence="8">
    <location>
        <begin position="33"/>
        <end position="77"/>
    </location>
</feature>
<evidence type="ECO:0000256" key="2">
    <source>
        <dbReference type="ARBA" id="ARBA00006286"/>
    </source>
</evidence>
<reference evidence="9 10" key="1">
    <citation type="submission" date="2023-11" db="EMBL/GenBank/DDBJ databases">
        <title>Dfirmibasis_genome.</title>
        <authorList>
            <person name="Edelbroek B."/>
            <person name="Kjellin J."/>
            <person name="Jerlstrom-Hultqvist J."/>
            <person name="Soderbom F."/>
        </authorList>
    </citation>
    <scope>NUCLEOTIDE SEQUENCE [LARGE SCALE GENOMIC DNA]</scope>
    <source>
        <strain evidence="9 10">TNS-C-14</strain>
    </source>
</reference>
<keyword evidence="10" id="KW-1185">Reference proteome</keyword>
<keyword evidence="5" id="KW-0677">Repeat</keyword>
<gene>
    <name evidence="9" type="ORF">RB653_006809</name>
</gene>
<dbReference type="EMBL" id="JAVFKY010000005">
    <property type="protein sequence ID" value="KAK5575676.1"/>
    <property type="molecule type" value="Genomic_DNA"/>
</dbReference>
<keyword evidence="6" id="KW-0143">Chaperone</keyword>
<accession>A0AAN7YQJ6</accession>
<evidence type="ECO:0000256" key="1">
    <source>
        <dbReference type="ARBA" id="ARBA00004496"/>
    </source>
</evidence>
<evidence type="ECO:0000256" key="4">
    <source>
        <dbReference type="ARBA" id="ARBA00022614"/>
    </source>
</evidence>
<dbReference type="InterPro" id="IPR003591">
    <property type="entry name" value="Leu-rich_rpt_typical-subtyp"/>
</dbReference>
<dbReference type="SMART" id="SM00369">
    <property type="entry name" value="LRR_TYP"/>
    <property type="match status" value="4"/>
</dbReference>
<evidence type="ECO:0000313" key="9">
    <source>
        <dbReference type="EMBL" id="KAK5575676.1"/>
    </source>
</evidence>
<comment type="similarity">
    <text evidence="2">Belongs to the TBCE family.</text>
</comment>
<dbReference type="InterPro" id="IPR000938">
    <property type="entry name" value="CAP-Gly_domain"/>
</dbReference>
<dbReference type="PROSITE" id="PS50245">
    <property type="entry name" value="CAP_GLY_2"/>
    <property type="match status" value="1"/>
</dbReference>
<comment type="caution">
    <text evidence="9">The sequence shown here is derived from an EMBL/GenBank/DDBJ whole genome shotgun (WGS) entry which is preliminary data.</text>
</comment>
<organism evidence="9 10">
    <name type="scientific">Dictyostelium firmibasis</name>
    <dbReference type="NCBI Taxonomy" id="79012"/>
    <lineage>
        <taxon>Eukaryota</taxon>
        <taxon>Amoebozoa</taxon>
        <taxon>Evosea</taxon>
        <taxon>Eumycetozoa</taxon>
        <taxon>Dictyostelia</taxon>
        <taxon>Dictyosteliales</taxon>
        <taxon>Dictyosteliaceae</taxon>
        <taxon>Dictyostelium</taxon>
    </lineage>
</organism>
<dbReference type="InterPro" id="IPR032675">
    <property type="entry name" value="LRR_dom_sf"/>
</dbReference>
<evidence type="ECO:0000256" key="6">
    <source>
        <dbReference type="ARBA" id="ARBA00023186"/>
    </source>
</evidence>
<dbReference type="Pfam" id="PF12799">
    <property type="entry name" value="LRR_4"/>
    <property type="match status" value="1"/>
</dbReference>
<dbReference type="PANTHER" id="PTHR22710">
    <property type="entry name" value="X-RAY RADIATION RESISTANCE ASSOCIATED PROTEIN 1 XRRA1"/>
    <property type="match status" value="1"/>
</dbReference>
<comment type="subunit">
    <text evidence="7">Supercomplex made of cofactors A to E. Cofactors A and D function by capturing and stabilizing tubulin in a quasi-native conformation. Cofactor E binds to the cofactor D-tubulin complex; interaction with cofactor C then causes the release of tubulin polypeptides that are committed to the native state.</text>
</comment>
<dbReference type="Gene3D" id="2.30.30.190">
    <property type="entry name" value="CAP Gly-rich-like domain"/>
    <property type="match status" value="1"/>
</dbReference>
<evidence type="ECO:0000256" key="3">
    <source>
        <dbReference type="ARBA" id="ARBA00022490"/>
    </source>
</evidence>
<evidence type="ECO:0000256" key="7">
    <source>
        <dbReference type="ARBA" id="ARBA00026055"/>
    </source>
</evidence>